<gene>
    <name evidence="1" type="ORF">PILCRDRAFT_502092</name>
</gene>
<evidence type="ECO:0000313" key="2">
    <source>
        <dbReference type="Proteomes" id="UP000054166"/>
    </source>
</evidence>
<name>A0A0C3FQM6_PILCF</name>
<dbReference type="InParanoid" id="A0A0C3FQM6"/>
<accession>A0A0C3FQM6</accession>
<proteinExistence type="predicted"/>
<keyword evidence="2" id="KW-1185">Reference proteome</keyword>
<evidence type="ECO:0000313" key="1">
    <source>
        <dbReference type="EMBL" id="KIM81466.1"/>
    </source>
</evidence>
<organism evidence="1 2">
    <name type="scientific">Piloderma croceum (strain F 1598)</name>
    <dbReference type="NCBI Taxonomy" id="765440"/>
    <lineage>
        <taxon>Eukaryota</taxon>
        <taxon>Fungi</taxon>
        <taxon>Dikarya</taxon>
        <taxon>Basidiomycota</taxon>
        <taxon>Agaricomycotina</taxon>
        <taxon>Agaricomycetes</taxon>
        <taxon>Agaricomycetidae</taxon>
        <taxon>Atheliales</taxon>
        <taxon>Atheliaceae</taxon>
        <taxon>Piloderma</taxon>
    </lineage>
</organism>
<reference evidence="2" key="2">
    <citation type="submission" date="2015-01" db="EMBL/GenBank/DDBJ databases">
        <title>Evolutionary Origins and Diversification of the Mycorrhizal Mutualists.</title>
        <authorList>
            <consortium name="DOE Joint Genome Institute"/>
            <consortium name="Mycorrhizal Genomics Consortium"/>
            <person name="Kohler A."/>
            <person name="Kuo A."/>
            <person name="Nagy L.G."/>
            <person name="Floudas D."/>
            <person name="Copeland A."/>
            <person name="Barry K.W."/>
            <person name="Cichocki N."/>
            <person name="Veneault-Fourrey C."/>
            <person name="LaButti K."/>
            <person name="Lindquist E.A."/>
            <person name="Lipzen A."/>
            <person name="Lundell T."/>
            <person name="Morin E."/>
            <person name="Murat C."/>
            <person name="Riley R."/>
            <person name="Ohm R."/>
            <person name="Sun H."/>
            <person name="Tunlid A."/>
            <person name="Henrissat B."/>
            <person name="Grigoriev I.V."/>
            <person name="Hibbett D.S."/>
            <person name="Martin F."/>
        </authorList>
    </citation>
    <scope>NUCLEOTIDE SEQUENCE [LARGE SCALE GENOMIC DNA]</scope>
    <source>
        <strain evidence="2">F 1598</strain>
    </source>
</reference>
<dbReference type="Proteomes" id="UP000054166">
    <property type="component" value="Unassembled WGS sequence"/>
</dbReference>
<reference evidence="1 2" key="1">
    <citation type="submission" date="2014-04" db="EMBL/GenBank/DDBJ databases">
        <authorList>
            <consortium name="DOE Joint Genome Institute"/>
            <person name="Kuo A."/>
            <person name="Tarkka M."/>
            <person name="Buscot F."/>
            <person name="Kohler A."/>
            <person name="Nagy L.G."/>
            <person name="Floudas D."/>
            <person name="Copeland A."/>
            <person name="Barry K.W."/>
            <person name="Cichocki N."/>
            <person name="Veneault-Fourrey C."/>
            <person name="LaButti K."/>
            <person name="Lindquist E.A."/>
            <person name="Lipzen A."/>
            <person name="Lundell T."/>
            <person name="Morin E."/>
            <person name="Murat C."/>
            <person name="Sun H."/>
            <person name="Tunlid A."/>
            <person name="Henrissat B."/>
            <person name="Grigoriev I.V."/>
            <person name="Hibbett D.S."/>
            <person name="Martin F."/>
            <person name="Nordberg H.P."/>
            <person name="Cantor M.N."/>
            <person name="Hua S.X."/>
        </authorList>
    </citation>
    <scope>NUCLEOTIDE SEQUENCE [LARGE SCALE GENOMIC DNA]</scope>
    <source>
        <strain evidence="1 2">F 1598</strain>
    </source>
</reference>
<dbReference type="EMBL" id="KN832999">
    <property type="protein sequence ID" value="KIM81466.1"/>
    <property type="molecule type" value="Genomic_DNA"/>
</dbReference>
<protein>
    <submittedName>
        <fullName evidence="1">Uncharacterized protein</fullName>
    </submittedName>
</protein>
<sequence>MKRRRTGNGPDQCRTCRTACSPTALKEMKRFTKADQTLATNALKRDSYRRVSVS</sequence>
<dbReference type="HOGENOM" id="CLU_3051172_0_0_1"/>
<dbReference type="AlphaFoldDB" id="A0A0C3FQM6"/>